<evidence type="ECO:0008006" key="4">
    <source>
        <dbReference type="Google" id="ProtNLM"/>
    </source>
</evidence>
<evidence type="ECO:0000313" key="3">
    <source>
        <dbReference type="Proteomes" id="UP000717634"/>
    </source>
</evidence>
<dbReference type="RefSeq" id="WP_168673939.1">
    <property type="nucleotide sequence ID" value="NZ_JAAVTK010000008.1"/>
</dbReference>
<name>A0ABX1HKI5_9BACT</name>
<comment type="caution">
    <text evidence="2">The sequence shown here is derived from an EMBL/GenBank/DDBJ whole genome shotgun (WGS) entry which is preliminary data.</text>
</comment>
<evidence type="ECO:0000256" key="1">
    <source>
        <dbReference type="SAM" id="SignalP"/>
    </source>
</evidence>
<dbReference type="Gene3D" id="2.60.40.1120">
    <property type="entry name" value="Carboxypeptidase-like, regulatory domain"/>
    <property type="match status" value="1"/>
</dbReference>
<feature type="signal peptide" evidence="1">
    <location>
        <begin position="1"/>
        <end position="20"/>
    </location>
</feature>
<feature type="chain" id="PRO_5045461016" description="Carboxypeptidase regulatory-like domain-containing protein" evidence="1">
    <location>
        <begin position="21"/>
        <end position="266"/>
    </location>
</feature>
<proteinExistence type="predicted"/>
<reference evidence="2 3" key="1">
    <citation type="submission" date="2020-03" db="EMBL/GenBank/DDBJ databases">
        <title>Genomic Encyclopedia of Type Strains, Phase IV (KMG-V): Genome sequencing to study the core and pangenomes of soil and plant-associated prokaryotes.</title>
        <authorList>
            <person name="Whitman W."/>
        </authorList>
    </citation>
    <scope>NUCLEOTIDE SEQUENCE [LARGE SCALE GENOMIC DNA]</scope>
    <source>
        <strain evidence="2 3">1B</strain>
    </source>
</reference>
<dbReference type="SUPFAM" id="SSF117074">
    <property type="entry name" value="Hypothetical protein PA1324"/>
    <property type="match status" value="1"/>
</dbReference>
<keyword evidence="3" id="KW-1185">Reference proteome</keyword>
<dbReference type="PROSITE" id="PS51257">
    <property type="entry name" value="PROKAR_LIPOPROTEIN"/>
    <property type="match status" value="1"/>
</dbReference>
<dbReference type="EMBL" id="JAAVTK010000008">
    <property type="protein sequence ID" value="NKI90340.1"/>
    <property type="molecule type" value="Genomic_DNA"/>
</dbReference>
<accession>A0ABX1HKI5</accession>
<gene>
    <name evidence="2" type="ORF">HBN54_002940</name>
</gene>
<dbReference type="InterPro" id="IPR046219">
    <property type="entry name" value="DUF6252"/>
</dbReference>
<evidence type="ECO:0000313" key="2">
    <source>
        <dbReference type="EMBL" id="NKI90340.1"/>
    </source>
</evidence>
<dbReference type="Proteomes" id="UP000717634">
    <property type="component" value="Unassembled WGS sequence"/>
</dbReference>
<protein>
    <recommendedName>
        <fullName evidence="4">Carboxypeptidase regulatory-like domain-containing protein</fullName>
    </recommendedName>
</protein>
<organism evidence="2 3">
    <name type="scientific">Hymenobacter artigasi</name>
    <dbReference type="NCBI Taxonomy" id="2719616"/>
    <lineage>
        <taxon>Bacteria</taxon>
        <taxon>Pseudomonadati</taxon>
        <taxon>Bacteroidota</taxon>
        <taxon>Cytophagia</taxon>
        <taxon>Cytophagales</taxon>
        <taxon>Hymenobacteraceae</taxon>
        <taxon>Hymenobacter</taxon>
    </lineage>
</organism>
<dbReference type="Pfam" id="PF19765">
    <property type="entry name" value="DUF6252"/>
    <property type="match status" value="1"/>
</dbReference>
<keyword evidence="1" id="KW-0732">Signal</keyword>
<sequence length="266" mass="27708">MKNRLHLLALALGAGLLGSACTKKPQDAPAPTAEIPVGPSITGLVQPADAVLGVSLVDDNTYQPLGTAVPDGKGAYRFDSVPAGTYSLYFTTRHGYVPPRQQAVTVVAGKTTGVPLATAVQSTAAFTADGSVYRPSLIDLSIGFDGKTLPAPSCFSVLLSDDNYYAPTPAAHTYRLYLTMPYAVQVGTYPLNAASTYAIFEDTKSGVFDSRLKLAGLPSGGTLTITAVENTTPFPRAVSGTFSFTGTSPTLGTQKTFSGTFANAYF</sequence>